<protein>
    <submittedName>
        <fullName evidence="1">Uncharacterized protein</fullName>
    </submittedName>
</protein>
<proteinExistence type="predicted"/>
<evidence type="ECO:0000313" key="1">
    <source>
        <dbReference type="EMBL" id="QNG47382.1"/>
    </source>
</evidence>
<sequence length="108" mass="12219">MNVRRRDPAFCFAVMGQPKAPWRPSIQQARADALDAGFGSWSDHAPKPGRERRIYLDALAEIWATQELVPAIPREVVEPGDRRPQPADDYDGLSRIDRIIARREGRIG</sequence>
<dbReference type="Proteomes" id="UP000515377">
    <property type="component" value="Chromosome"/>
</dbReference>
<accession>A0A9X7YE89</accession>
<dbReference type="AlphaFoldDB" id="A0A9X7YE89"/>
<organism evidence="1 2">
    <name type="scientific">Sphingobium yanoikuyae</name>
    <name type="common">Sphingomonas yanoikuyae</name>
    <dbReference type="NCBI Taxonomy" id="13690"/>
    <lineage>
        <taxon>Bacteria</taxon>
        <taxon>Pseudomonadati</taxon>
        <taxon>Pseudomonadota</taxon>
        <taxon>Alphaproteobacteria</taxon>
        <taxon>Sphingomonadales</taxon>
        <taxon>Sphingomonadaceae</taxon>
        <taxon>Sphingobium</taxon>
    </lineage>
</organism>
<evidence type="ECO:0000313" key="2">
    <source>
        <dbReference type="Proteomes" id="UP000515377"/>
    </source>
</evidence>
<reference evidence="1 2" key="1">
    <citation type="submission" date="2020-07" db="EMBL/GenBank/DDBJ databases">
        <title>Whole genome sequence of Sphingobium yanoikuyae A3.</title>
        <authorList>
            <person name="Han S.-S."/>
        </authorList>
    </citation>
    <scope>NUCLEOTIDE SEQUENCE [LARGE SCALE GENOMIC DNA]</scope>
    <source>
        <strain evidence="1 2">A3</strain>
    </source>
</reference>
<name>A0A9X7YE89_SPHYA</name>
<dbReference type="EMBL" id="CP060122">
    <property type="protein sequence ID" value="QNG47382.1"/>
    <property type="molecule type" value="Genomic_DNA"/>
</dbReference>
<gene>
    <name evidence="1" type="ORF">H3V42_07170</name>
</gene>